<organism evidence="2 3">
    <name type="scientific">Pseudodesulfovibrio nedwellii</name>
    <dbReference type="NCBI Taxonomy" id="2973072"/>
    <lineage>
        <taxon>Bacteria</taxon>
        <taxon>Pseudomonadati</taxon>
        <taxon>Thermodesulfobacteriota</taxon>
        <taxon>Desulfovibrionia</taxon>
        <taxon>Desulfovibrionales</taxon>
        <taxon>Desulfovibrionaceae</taxon>
    </lineage>
</organism>
<gene>
    <name evidence="2" type="ORF">SYK_15860</name>
</gene>
<name>A0ABN6S1Z7_9BACT</name>
<dbReference type="SUPFAM" id="SSF52518">
    <property type="entry name" value="Thiamin diphosphate-binding fold (THDP-binding)"/>
    <property type="match status" value="1"/>
</dbReference>
<dbReference type="EMBL" id="AP026709">
    <property type="protein sequence ID" value="BDQ37226.1"/>
    <property type="molecule type" value="Genomic_DNA"/>
</dbReference>
<proteinExistence type="predicted"/>
<dbReference type="PANTHER" id="PTHR43825">
    <property type="entry name" value="PYRUVATE DEHYDROGENASE E1 COMPONENT"/>
    <property type="match status" value="1"/>
</dbReference>
<dbReference type="Proteomes" id="UP001317742">
    <property type="component" value="Chromosome"/>
</dbReference>
<evidence type="ECO:0000313" key="2">
    <source>
        <dbReference type="EMBL" id="BDQ37226.1"/>
    </source>
</evidence>
<sequence>MSMRNDFIDALVEQAALDERIVLLTADLGYTVLEKFSDKFPDRYFNVGAAEQNMLGIAAGMTASGLIPFVYSMTTFVTMRSFEFIRNGAALHQLPVRIIGVGGGFDYGHAGPTHHGLEDIALMRALQGVSIYCPLSNNHAQKLLANTWKTDGPIYYRISKDQIDLPNENEISVIPGELHCVRKGENVAIIGLGRCCNEAIEAADALREQGINAAVYGAYSLSPSPEKALVEALNGIKTCVVLEDHSINGGLGSLVAEGIAENRLGCKLIRAGSTGTPKKVCADYAMLKDINKMTTKDIVKKTLSACNN</sequence>
<dbReference type="InterPro" id="IPR033248">
    <property type="entry name" value="Transketolase_C"/>
</dbReference>
<dbReference type="InterPro" id="IPR029061">
    <property type="entry name" value="THDP-binding"/>
</dbReference>
<dbReference type="Pfam" id="PF02780">
    <property type="entry name" value="Transketolase_C"/>
    <property type="match status" value="1"/>
</dbReference>
<dbReference type="RefSeq" id="WP_281763083.1">
    <property type="nucleotide sequence ID" value="NZ_AP026709.1"/>
</dbReference>
<reference evidence="2 3" key="1">
    <citation type="submission" date="2022-08" db="EMBL/GenBank/DDBJ databases">
        <title>Genome Sequence of the sulphate-reducing bacterium, Pseudodesulfovibrio sp. SYK.</title>
        <authorList>
            <person name="Kondo R."/>
            <person name="Kataoka T."/>
        </authorList>
    </citation>
    <scope>NUCLEOTIDE SEQUENCE [LARGE SCALE GENOMIC DNA]</scope>
    <source>
        <strain evidence="2 3">SYK</strain>
    </source>
</reference>
<protein>
    <submittedName>
        <fullName evidence="2">1-deoxy-D-xylulose-5-phosphate synthase</fullName>
    </submittedName>
</protein>
<dbReference type="Gene3D" id="3.40.50.970">
    <property type="match status" value="1"/>
</dbReference>
<dbReference type="InterPro" id="IPR009014">
    <property type="entry name" value="Transketo_C/PFOR_II"/>
</dbReference>
<dbReference type="InterPro" id="IPR005475">
    <property type="entry name" value="Transketolase-like_Pyr-bd"/>
</dbReference>
<dbReference type="InterPro" id="IPR051157">
    <property type="entry name" value="PDH/Transketolase"/>
</dbReference>
<evidence type="ECO:0000259" key="1">
    <source>
        <dbReference type="SMART" id="SM00861"/>
    </source>
</evidence>
<dbReference type="Gene3D" id="3.40.50.920">
    <property type="match status" value="1"/>
</dbReference>
<dbReference type="SMART" id="SM00861">
    <property type="entry name" value="Transket_pyr"/>
    <property type="match status" value="1"/>
</dbReference>
<dbReference type="CDD" id="cd07033">
    <property type="entry name" value="TPP_PYR_DXS_TK_like"/>
    <property type="match status" value="1"/>
</dbReference>
<dbReference type="Pfam" id="PF02779">
    <property type="entry name" value="Transket_pyr"/>
    <property type="match status" value="1"/>
</dbReference>
<accession>A0ABN6S1Z7</accession>
<feature type="domain" description="Transketolase-like pyrimidine-binding" evidence="1">
    <location>
        <begin position="1"/>
        <end position="165"/>
    </location>
</feature>
<keyword evidence="3" id="KW-1185">Reference proteome</keyword>
<dbReference type="PANTHER" id="PTHR43825:SF5">
    <property type="entry name" value="HYPOTHETICAL TRANSKETOLASE FAMILY PROTEIN"/>
    <property type="match status" value="1"/>
</dbReference>
<evidence type="ECO:0000313" key="3">
    <source>
        <dbReference type="Proteomes" id="UP001317742"/>
    </source>
</evidence>
<dbReference type="SUPFAM" id="SSF52922">
    <property type="entry name" value="TK C-terminal domain-like"/>
    <property type="match status" value="1"/>
</dbReference>